<dbReference type="InterPro" id="IPR041171">
    <property type="entry name" value="SDR_Ig"/>
</dbReference>
<protein>
    <submittedName>
        <fullName evidence="10">Peptidase</fullName>
    </submittedName>
</protein>
<dbReference type="PANTHER" id="PTHR36108:SF13">
    <property type="entry name" value="COLOSSIN-B-RELATED"/>
    <property type="match status" value="1"/>
</dbReference>
<dbReference type="Pfam" id="PF17802">
    <property type="entry name" value="SpaA"/>
    <property type="match status" value="14"/>
</dbReference>
<dbReference type="Pfam" id="PF17961">
    <property type="entry name" value="Big_8"/>
    <property type="match status" value="1"/>
</dbReference>
<dbReference type="SUPFAM" id="SSF49401">
    <property type="entry name" value="Bacterial adhesins"/>
    <property type="match status" value="6"/>
</dbReference>
<reference evidence="10" key="1">
    <citation type="journal article" date="2014" name="Int. J. Syst. Evol. Microbiol.">
        <title>Complete genome sequence of Corynebacterium casei LMG S-19264T (=DSM 44701T), isolated from a smear-ripened cheese.</title>
        <authorList>
            <consortium name="US DOE Joint Genome Institute (JGI-PGF)"/>
            <person name="Walter F."/>
            <person name="Albersmeier A."/>
            <person name="Kalinowski J."/>
            <person name="Ruckert C."/>
        </authorList>
    </citation>
    <scope>NUCLEOTIDE SEQUENCE</scope>
    <source>
        <strain evidence="10">CCM 8433</strain>
    </source>
</reference>
<dbReference type="InterPro" id="IPR019931">
    <property type="entry name" value="LPXTG_anchor"/>
</dbReference>
<reference evidence="10" key="2">
    <citation type="submission" date="2020-09" db="EMBL/GenBank/DDBJ databases">
        <authorList>
            <person name="Sun Q."/>
            <person name="Sedlacek I."/>
        </authorList>
    </citation>
    <scope>NUCLEOTIDE SEQUENCE</scope>
    <source>
        <strain evidence="10">CCM 8433</strain>
    </source>
</reference>
<dbReference type="GO" id="GO:0007155">
    <property type="term" value="P:cell adhesion"/>
    <property type="evidence" value="ECO:0007669"/>
    <property type="project" value="InterPro"/>
</dbReference>
<dbReference type="Gene3D" id="2.60.40.1280">
    <property type="match status" value="1"/>
</dbReference>
<dbReference type="SUPFAM" id="SSF49478">
    <property type="entry name" value="Cna protein B-type domain"/>
    <property type="match status" value="9"/>
</dbReference>
<comment type="subcellular location">
    <subcellularLocation>
        <location evidence="1">Secreted</location>
        <location evidence="1">Cell wall</location>
        <topology evidence="1">Peptidoglycan-anchor</topology>
    </subcellularLocation>
</comment>
<comment type="similarity">
    <text evidence="2">Belongs to the serine-aspartate repeat-containing protein (SDr) family.</text>
</comment>
<evidence type="ECO:0000256" key="6">
    <source>
        <dbReference type="ARBA" id="ARBA00023088"/>
    </source>
</evidence>
<gene>
    <name evidence="10" type="ORF">GCM10011482_13860</name>
</gene>
<dbReference type="NCBIfam" id="TIGR01167">
    <property type="entry name" value="LPXTG_anchor"/>
    <property type="match status" value="1"/>
</dbReference>
<keyword evidence="4" id="KW-0964">Secreted</keyword>
<dbReference type="InterPro" id="IPR041033">
    <property type="entry name" value="SpaA_PFL_dom_1"/>
</dbReference>
<organism evidence="10 11">
    <name type="scientific">Enterococcus alcedinis</name>
    <dbReference type="NCBI Taxonomy" id="1274384"/>
    <lineage>
        <taxon>Bacteria</taxon>
        <taxon>Bacillati</taxon>
        <taxon>Bacillota</taxon>
        <taxon>Bacilli</taxon>
        <taxon>Lactobacillales</taxon>
        <taxon>Enterococcaceae</taxon>
        <taxon>Enterococcus</taxon>
    </lineage>
</organism>
<dbReference type="PANTHER" id="PTHR36108">
    <property type="entry name" value="COLOSSIN-B-RELATED"/>
    <property type="match status" value="1"/>
</dbReference>
<feature type="transmembrane region" description="Helical" evidence="8">
    <location>
        <begin position="2493"/>
        <end position="2512"/>
    </location>
</feature>
<evidence type="ECO:0000256" key="2">
    <source>
        <dbReference type="ARBA" id="ARBA00007257"/>
    </source>
</evidence>
<accession>A0A917JGL5</accession>
<dbReference type="Gene3D" id="2.60.40.740">
    <property type="match status" value="5"/>
</dbReference>
<feature type="compositionally biased region" description="Low complexity" evidence="7">
    <location>
        <begin position="2470"/>
        <end position="2486"/>
    </location>
</feature>
<dbReference type="InterPro" id="IPR011252">
    <property type="entry name" value="Fibrogen-bd_dom1"/>
</dbReference>
<keyword evidence="3" id="KW-0134">Cell wall</keyword>
<keyword evidence="5" id="KW-0732">Signal</keyword>
<feature type="region of interest" description="Disordered" evidence="7">
    <location>
        <begin position="797"/>
        <end position="826"/>
    </location>
</feature>
<feature type="compositionally biased region" description="Low complexity" evidence="7">
    <location>
        <begin position="195"/>
        <end position="225"/>
    </location>
</feature>
<dbReference type="RefSeq" id="WP_188367571.1">
    <property type="nucleotide sequence ID" value="NZ_BMDT01000005.1"/>
</dbReference>
<evidence type="ECO:0000256" key="1">
    <source>
        <dbReference type="ARBA" id="ARBA00004168"/>
    </source>
</evidence>
<keyword evidence="8" id="KW-0472">Membrane</keyword>
<dbReference type="Pfam" id="PF05737">
    <property type="entry name" value="Collagen_bind"/>
    <property type="match status" value="4"/>
</dbReference>
<name>A0A917JGL5_9ENTE</name>
<evidence type="ECO:0000256" key="5">
    <source>
        <dbReference type="ARBA" id="ARBA00022729"/>
    </source>
</evidence>
<feature type="region of interest" description="Disordered" evidence="7">
    <location>
        <begin position="159"/>
        <end position="232"/>
    </location>
</feature>
<feature type="domain" description="Gram-positive cocci surface proteins LPxTG" evidence="9">
    <location>
        <begin position="2484"/>
        <end position="2519"/>
    </location>
</feature>
<proteinExistence type="inferred from homology"/>
<feature type="compositionally biased region" description="Polar residues" evidence="7">
    <location>
        <begin position="166"/>
        <end position="194"/>
    </location>
</feature>
<feature type="region of interest" description="Disordered" evidence="7">
    <location>
        <begin position="2458"/>
        <end position="2487"/>
    </location>
</feature>
<feature type="compositionally biased region" description="Acidic residues" evidence="7">
    <location>
        <begin position="799"/>
        <end position="810"/>
    </location>
</feature>
<keyword evidence="8" id="KW-0812">Transmembrane</keyword>
<dbReference type="InterPro" id="IPR013783">
    <property type="entry name" value="Ig-like_fold"/>
</dbReference>
<dbReference type="Proteomes" id="UP000622610">
    <property type="component" value="Unassembled WGS sequence"/>
</dbReference>
<evidence type="ECO:0000313" key="11">
    <source>
        <dbReference type="Proteomes" id="UP000622610"/>
    </source>
</evidence>
<keyword evidence="8" id="KW-1133">Transmembrane helix</keyword>
<evidence type="ECO:0000256" key="7">
    <source>
        <dbReference type="SAM" id="MobiDB-lite"/>
    </source>
</evidence>
<evidence type="ECO:0000256" key="8">
    <source>
        <dbReference type="SAM" id="Phobius"/>
    </source>
</evidence>
<evidence type="ECO:0000313" key="10">
    <source>
        <dbReference type="EMBL" id="GGI65732.1"/>
    </source>
</evidence>
<dbReference type="GO" id="GO:0005518">
    <property type="term" value="F:collagen binding"/>
    <property type="evidence" value="ECO:0007669"/>
    <property type="project" value="InterPro"/>
</dbReference>
<dbReference type="InterPro" id="IPR008456">
    <property type="entry name" value="Collagen-bd_dom"/>
</dbReference>
<comment type="caution">
    <text evidence="10">The sequence shown here is derived from an EMBL/GenBank/DDBJ whole genome shotgun (WGS) entry which is preliminary data.</text>
</comment>
<dbReference type="InterPro" id="IPR008966">
    <property type="entry name" value="Adhesion_dom_sf"/>
</dbReference>
<evidence type="ECO:0000256" key="4">
    <source>
        <dbReference type="ARBA" id="ARBA00022525"/>
    </source>
</evidence>
<dbReference type="Gene3D" id="2.60.40.10">
    <property type="entry name" value="Immunoglobulins"/>
    <property type="match status" value="14"/>
</dbReference>
<keyword evidence="6" id="KW-0572">Peptidoglycan-anchor</keyword>
<dbReference type="EMBL" id="BMDT01000005">
    <property type="protein sequence ID" value="GGI65732.1"/>
    <property type="molecule type" value="Genomic_DNA"/>
</dbReference>
<evidence type="ECO:0000256" key="3">
    <source>
        <dbReference type="ARBA" id="ARBA00022512"/>
    </source>
</evidence>
<feature type="compositionally biased region" description="Basic and acidic residues" evidence="7">
    <location>
        <begin position="2458"/>
        <end position="2469"/>
    </location>
</feature>
<sequence length="2519" mass="273743">MKKKWTIVTLVVLLIQYFSPVIALAETIGTSVGNTLNVSEVLVVDANNVDPNNVQLTLKGQATVADVASAKAEIKLSGIQANANGTVTNSGQQIVGAFQASGSSVKIQMNDGHTGSFELKLNGQLLDSLTATQVIGATVNQSAASASITLKQPLAVANNDEAASTELPSTPETTVESSITENTGTSESTEDIGNTESTTTETTSTQSTTEGSTGDTESTTESSTSKPTKVQAKRDAINIDDLFPNGKEFFTSVEILGEDGQPINGKPINVGDPLKINFEYSIPEDIRDQMQPGDFYEAELPADIKIKSTINFELKNELGEVYGTGRIGTDGKIHIVFNEKVDDESAIHGTVTVSGEFQKHEGLKPGPGEIEFPFVEEEEGIPVIVKPETEETIRKTGHPDRQTNPNEIVWNVDVNVGLDTHNNAVVTETFPTGTTYESVKVYKVKVDMDGKVIESGFEEMVEGTHYTVDAAGNVSFIGEITDAYRLEYTTSIDPNTKPGSEGGTVKYKNTATIASDELTNPIPAEATITSKYNKALEKLVPTYDPKEQSFTWTVRYNYVEYDIPTEDAHFIDGFTDNMILDEDSFVLNRVNFDAQGNPVPGEALTTPEDYTLIPRKDGKGFEIKFNGKMDYAVDIKYKTLINEEVTGNQDYSNSIIDGSGNTGENTGGAKQQGLIKGIQDVDYTNKTITWKIDVNQNRYELNNWTLKDQMSPGLKLSDGTNSFVIKDITGNKTLVEGTDYTIAYNEAAGTINVAYINDYKKTNHQFSITYQTDFDTPALHEAGLTEFLNTATSHWTNEDGTELTSEDEEPFTPNKEESEDGFKSGNYNAETKRITWTFGINYNAQKLGDVQINDPITSNQKFVGGSLKVYRYTIGKDGKVIKGAELTATEWARFAVTEPTEAANALGINITAVEANDQFYFEFETSLEGEVVNSGSSYKNIATVDAELVEGTFDIEGTVSIANGGSLIQKSGKQDEDGFLNWSATVNPSQSTVYDAKITDTPTPNQVIDEQSVILYETTVDAAGKITKGGPLDPTKYVVSLTTDGVTGQQVLEIVFTDEKIEEAYILEYKALLLLENPNGEAVSNKIKLEGTNKVELVEEIEITVEAEVSEGGGTAVGEAGRLEIRKVDANGDILTGATFELWDKKNVQKLREGDVSKEGTLLFGKLPYGEYILKETKAPTGHTIPDDLVTGRKVTINKETSAVGFYLDIENARNRVTLEKEAKDGKKLVGAIFKLEQLIDGKWQVVKGKEALTTDSKGQIIVEELTEGQYRFIETKAPEGYILDQTPIEVTVVTNENHQTPEVKVTAKNYQGSVSFIKKDGNTLLAGAVFKVKQLTDGSGKEVNKELPGTYTSKADGSVTISNLAPGTYEVTEITAPNGYLLNTQKIKFEIENEHAGEPAFVELADFLNYKGSVELIKTDKDQKGLSGAIFQVKDEQGKNVGAPVTSAANGKVTIEGLAPGKYTLNETQAPDGYIQNTQPIPFEIATSSNGKPEVIQTGNFVNYKGSVRLKKINAQNDGLEGAKFELYKLEGDSTTWTRLSEHTSVLKGQIEINDLAPGKYKLVEIEAPTDYVLNSYPVFFEVAEAHQGVVSLQNLGDFQNFKGEAVINKTDADGQPLAGSKFDLFEFVGGNEVLKAEIESNENGELNFPLLSPGSYKMIETQAPAGHLVNANPIYFTVEPSSGGVTPEKDVFEFNNYQSTIEFTKTDENGVSLLGATFNIYQATEDGGKTGTPLNPEPLTSLNGLYTYVGLEVGKYVLEEVDPAIGFIKNTELMPFEVKSQIGEPEVIELPNFINYQGDLSFLKKDNAGEALAGAEFTITSEIEGFKPITVVAGKDGKVSFENLAPGDYQITETKAASGYILNTKVIDVTIDAETAGAPEAIELADFVNYKGSVSFFKTSEDKQLLAGAEFTLYQGKETIETVTVGKDGKVQFTELSPGEYTIKETKAAPDYILNTAEMAVTIVEESLDQEAIDVQLDNFINYKGSISFIKTDKLGNALEGAEFTLTSEKEGFEPIIETADAEGNVRFDALSPGNYTVKETKAAPGYILNTTEIPVTIVEESDNTAEIAVTLDDVVNYKGSVSFVKTDKFGQGLAGAEFTLTAEKEEFEPITVVADEAGNVHFEELSPGNYTIKETKAASGFILNTTEIPVTIVENAEETNAIDVVLDDFINYKGSVSFLKVNREGLGLFGATFTLYQGDEAIQSVQSDIEGMVQFEELAPGEYTIRETKAALGHILNTRVIPVTITEEAEGANVDLVFPEAFINYKGSVSFVKTDQFGEGLSGAEFTLTSEVEGFEPITAVADEAGNVYFDELSPGNYMIEETKAAPGYILNTTVMDVTITEQAEDEDRIHVTLDDFINYQGAAELTKVDKSDEKKVLKDAEFKLTDSQGKTVKDKLVTDKDGKVLVDQLAPGTYYLVETKAPTGYQLTNEKASIVISDKEEGQPTVQLVTVTNEKVKEPTPEKPSKPGQPGKPNKPGQKLPQTGEANNAILSAIGLVLIASTSLVFAFKRFRKRS</sequence>
<keyword evidence="11" id="KW-1185">Reference proteome</keyword>
<dbReference type="Pfam" id="PF00746">
    <property type="entry name" value="Gram_pos_anchor"/>
    <property type="match status" value="1"/>
</dbReference>
<evidence type="ECO:0000259" key="9">
    <source>
        <dbReference type="PROSITE" id="PS50847"/>
    </source>
</evidence>
<dbReference type="PROSITE" id="PS50847">
    <property type="entry name" value="GRAM_POS_ANCHORING"/>
    <property type="match status" value="1"/>
</dbReference>